<evidence type="ECO:0000313" key="2">
    <source>
        <dbReference type="EMBL" id="ABZ06452.1"/>
    </source>
</evidence>
<proteinExistence type="predicted"/>
<dbReference type="EMBL" id="EU016576">
    <property type="protein sequence ID" value="ABZ06452.1"/>
    <property type="molecule type" value="Genomic_DNA"/>
</dbReference>
<protein>
    <submittedName>
        <fullName evidence="2">Uncharacterized protein</fullName>
    </submittedName>
</protein>
<organism evidence="2">
    <name type="scientific">uncultured marine microorganism HF4000_010I05</name>
    <dbReference type="NCBI Taxonomy" id="455517"/>
    <lineage>
        <taxon>unclassified sequences</taxon>
        <taxon>environmental samples</taxon>
    </lineage>
</organism>
<evidence type="ECO:0000256" key="1">
    <source>
        <dbReference type="SAM" id="MobiDB-lite"/>
    </source>
</evidence>
<name>B3T1J3_9ZZZZ</name>
<feature type="region of interest" description="Disordered" evidence="1">
    <location>
        <begin position="24"/>
        <end position="56"/>
    </location>
</feature>
<reference evidence="2" key="1">
    <citation type="journal article" date="2008" name="ISME J.">
        <title>Genomic patterns of recombination, clonal divergence and environment in marine microbial populations.</title>
        <authorList>
            <person name="Konstantinidis K.T."/>
            <person name="Delong E.F."/>
        </authorList>
    </citation>
    <scope>NUCLEOTIDE SEQUENCE</scope>
</reference>
<accession>B3T1J3</accession>
<feature type="compositionally biased region" description="Polar residues" evidence="1">
    <location>
        <begin position="38"/>
        <end position="50"/>
    </location>
</feature>
<dbReference type="AlphaFoldDB" id="B3T1J3"/>
<gene>
    <name evidence="2" type="ORF">ALOHA_HF4000010I05ctg1g16</name>
</gene>
<sequence>MKPSVILAVLIGIIALVILSGCAGRSDKDNPSARATEASKNVDGSESASKPTPLASDSVEIAADSLATGGWNIT</sequence>
<dbReference type="PROSITE" id="PS51257">
    <property type="entry name" value="PROKAR_LIPOPROTEIN"/>
    <property type="match status" value="1"/>
</dbReference>